<evidence type="ECO:0000313" key="5">
    <source>
        <dbReference type="EMBL" id="PVV02867.1"/>
    </source>
</evidence>
<feature type="chain" id="PRO_5015767818" description="Enoyl-CoA hydratase" evidence="4">
    <location>
        <begin position="23"/>
        <end position="697"/>
    </location>
</feature>
<dbReference type="PANTHER" id="PTHR11941">
    <property type="entry name" value="ENOYL-COA HYDRATASE-RELATED"/>
    <property type="match status" value="1"/>
</dbReference>
<evidence type="ECO:0000313" key="6">
    <source>
        <dbReference type="Proteomes" id="UP000245609"/>
    </source>
</evidence>
<dbReference type="Gene3D" id="2.120.10.80">
    <property type="entry name" value="Kelch-type beta propeller"/>
    <property type="match status" value="2"/>
</dbReference>
<evidence type="ECO:0000256" key="1">
    <source>
        <dbReference type="ARBA" id="ARBA00005254"/>
    </source>
</evidence>
<evidence type="ECO:0000256" key="4">
    <source>
        <dbReference type="SAM" id="SignalP"/>
    </source>
</evidence>
<proteinExistence type="inferred from homology"/>
<name>A0A2T9ZEA1_9FUNG</name>
<dbReference type="STRING" id="133381.A0A2T9ZEA1"/>
<dbReference type="InterPro" id="IPR018376">
    <property type="entry name" value="Enoyl-CoA_hyd/isom_CS"/>
</dbReference>
<comment type="similarity">
    <text evidence="1 3">Belongs to the enoyl-CoA hydratase/isomerase family.</text>
</comment>
<dbReference type="SUPFAM" id="SSF52096">
    <property type="entry name" value="ClpP/crotonase"/>
    <property type="match status" value="1"/>
</dbReference>
<dbReference type="PROSITE" id="PS00166">
    <property type="entry name" value="ENOYL_COA_HYDRATASE"/>
    <property type="match status" value="1"/>
</dbReference>
<dbReference type="Pfam" id="PF00378">
    <property type="entry name" value="ECH_1"/>
    <property type="match status" value="1"/>
</dbReference>
<dbReference type="SUPFAM" id="SSF50965">
    <property type="entry name" value="Galactose oxidase, central domain"/>
    <property type="match status" value="2"/>
</dbReference>
<keyword evidence="2" id="KW-0456">Lyase</keyword>
<dbReference type="EMBL" id="MBFS01000309">
    <property type="protein sequence ID" value="PVV02867.1"/>
    <property type="molecule type" value="Genomic_DNA"/>
</dbReference>
<dbReference type="CDD" id="cd06558">
    <property type="entry name" value="crotonase-like"/>
    <property type="match status" value="1"/>
</dbReference>
<dbReference type="InterPro" id="IPR015915">
    <property type="entry name" value="Kelch-typ_b-propeller"/>
</dbReference>
<dbReference type="AlphaFoldDB" id="A0A2T9ZEA1"/>
<dbReference type="FunFam" id="1.10.12.10:FF:000001">
    <property type="entry name" value="Probable enoyl-CoA hydratase, mitochondrial"/>
    <property type="match status" value="1"/>
</dbReference>
<dbReference type="Gene3D" id="3.90.226.10">
    <property type="entry name" value="2-enoyl-CoA Hydratase, Chain A, domain 1"/>
    <property type="match status" value="1"/>
</dbReference>
<feature type="signal peptide" evidence="4">
    <location>
        <begin position="1"/>
        <end position="22"/>
    </location>
</feature>
<dbReference type="OrthoDB" id="410701at2759"/>
<reference evidence="5 6" key="1">
    <citation type="journal article" date="2018" name="MBio">
        <title>Comparative Genomics Reveals the Core Gene Toolbox for the Fungus-Insect Symbiosis.</title>
        <authorList>
            <person name="Wang Y."/>
            <person name="Stata M."/>
            <person name="Wang W."/>
            <person name="Stajich J.E."/>
            <person name="White M.M."/>
            <person name="Moncalvo J.M."/>
        </authorList>
    </citation>
    <scope>NUCLEOTIDE SEQUENCE [LARGE SCALE GENOMIC DNA]</scope>
    <source>
        <strain evidence="5 6">SC-DP-2</strain>
    </source>
</reference>
<dbReference type="InterPro" id="IPR011043">
    <property type="entry name" value="Gal_Oxase/kelch_b-propeller"/>
</dbReference>
<dbReference type="GO" id="GO:0016836">
    <property type="term" value="F:hydro-lyase activity"/>
    <property type="evidence" value="ECO:0007669"/>
    <property type="project" value="UniProtKB-ARBA"/>
</dbReference>
<dbReference type="InterPro" id="IPR001753">
    <property type="entry name" value="Enoyl-CoA_hydra/iso"/>
</dbReference>
<evidence type="ECO:0000256" key="3">
    <source>
        <dbReference type="RuleBase" id="RU003707"/>
    </source>
</evidence>
<keyword evidence="4" id="KW-0732">Signal</keyword>
<dbReference type="GO" id="GO:0006635">
    <property type="term" value="P:fatty acid beta-oxidation"/>
    <property type="evidence" value="ECO:0007669"/>
    <property type="project" value="TreeGrafter"/>
</dbReference>
<evidence type="ECO:0008006" key="7">
    <source>
        <dbReference type="Google" id="ProtNLM"/>
    </source>
</evidence>
<keyword evidence="6" id="KW-1185">Reference proteome</keyword>
<dbReference type="Proteomes" id="UP000245609">
    <property type="component" value="Unassembled WGS sequence"/>
</dbReference>
<gene>
    <name evidence="5" type="ORF">BB560_002668</name>
</gene>
<dbReference type="Gene3D" id="1.10.12.10">
    <property type="entry name" value="Lyase 2-enoyl-coa Hydratase, Chain A, domain 2"/>
    <property type="match status" value="1"/>
</dbReference>
<protein>
    <recommendedName>
        <fullName evidence="7">Enoyl-CoA hydratase</fullName>
    </recommendedName>
</protein>
<dbReference type="InterPro" id="IPR014748">
    <property type="entry name" value="Enoyl-CoA_hydra_C"/>
</dbReference>
<sequence>MLFLKQSLFIVLNIAGIAQVASVPVSGIKKRDISGWKKSTFNLSVGRSRVAAASAGDKILFYGGKDNDGNTVGILDIYDVKTKSLETSHFDSARSEVGSGSFMKGRYAVFAGGINSDFTLSNEINIYDSETGEWINKTLSKPRISPRVMDMGSKLVIYGGVLLFSPFISRDVDVLDSDLSLTSTTQDVLAYNQFGVVATDAASYQGAVFGGYENRIVSPGSRFSDHQPSNQTLILDAKKGKVDFVKGPILSHPRWAGSGAFANAQYIYAGGYTFNAERDEDPTDRVDVLDSTSNSWVSESLKLSEPRYSIYAGTINDYVLLWGGASSTKLDVYNAKSKQMETDIPASLNMDNSRADAGSTVSKGCMFAVGGGVSTKSGQASNIVEEMRLLYPTASRSINLVARKNLLLKSSFLNIARLFQTQASVEPECYLSESENGILTLNLDRPKYKNAISKKLLEELQNSIRSIKFNESARVLILRSKVEGVFCAGADLKERLNMQPNEVTQFLSRLKQTLIDIENLNIPTIAAIDGAALGGGLELALSCDIRVSGPNSVVGLPETGLGIIPGAGGTQRLVNLVGISKAKELVFTGQRLKPEEALKYGIFNKASFAESNNPLGTNDSNLKSGYDLAFEMAAIVSTKGPIAIQMAKKAINLGASASVAEGLEIEQLCYNRVIATEDRLEGLKAFKEKRQPVYKGK</sequence>
<accession>A0A2T9ZEA1</accession>
<organism evidence="5 6">
    <name type="scientific">Smittium megazygosporum</name>
    <dbReference type="NCBI Taxonomy" id="133381"/>
    <lineage>
        <taxon>Eukaryota</taxon>
        <taxon>Fungi</taxon>
        <taxon>Fungi incertae sedis</taxon>
        <taxon>Zoopagomycota</taxon>
        <taxon>Kickxellomycotina</taxon>
        <taxon>Harpellomycetes</taxon>
        <taxon>Harpellales</taxon>
        <taxon>Legeriomycetaceae</taxon>
        <taxon>Smittium</taxon>
    </lineage>
</organism>
<dbReference type="GO" id="GO:0005739">
    <property type="term" value="C:mitochondrion"/>
    <property type="evidence" value="ECO:0007669"/>
    <property type="project" value="TreeGrafter"/>
</dbReference>
<dbReference type="InterPro" id="IPR029045">
    <property type="entry name" value="ClpP/crotonase-like_dom_sf"/>
</dbReference>
<dbReference type="PANTHER" id="PTHR11941:SF171">
    <property type="entry name" value="SD19268P"/>
    <property type="match status" value="1"/>
</dbReference>
<evidence type="ECO:0000256" key="2">
    <source>
        <dbReference type="ARBA" id="ARBA00023239"/>
    </source>
</evidence>
<comment type="caution">
    <text evidence="5">The sequence shown here is derived from an EMBL/GenBank/DDBJ whole genome shotgun (WGS) entry which is preliminary data.</text>
</comment>
<dbReference type="FunFam" id="3.90.226.10:FF:000009">
    <property type="entry name" value="Carnitinyl-CoA dehydratase"/>
    <property type="match status" value="1"/>
</dbReference>